<dbReference type="Proteomes" id="UP001633002">
    <property type="component" value="Unassembled WGS sequence"/>
</dbReference>
<evidence type="ECO:0000256" key="1">
    <source>
        <dbReference type="SAM" id="MobiDB-lite"/>
    </source>
</evidence>
<protein>
    <submittedName>
        <fullName evidence="2">Uncharacterized protein</fullName>
    </submittedName>
</protein>
<comment type="caution">
    <text evidence="2">The sequence shown here is derived from an EMBL/GenBank/DDBJ whole genome shotgun (WGS) entry which is preliminary data.</text>
</comment>
<reference evidence="2 3" key="1">
    <citation type="submission" date="2024-09" db="EMBL/GenBank/DDBJ databases">
        <title>Chromosome-scale assembly of Riccia sorocarpa.</title>
        <authorList>
            <person name="Paukszto L."/>
        </authorList>
    </citation>
    <scope>NUCLEOTIDE SEQUENCE [LARGE SCALE GENOMIC DNA]</scope>
    <source>
        <strain evidence="2">LP-2024</strain>
        <tissue evidence="2">Aerial parts of the thallus</tissue>
    </source>
</reference>
<evidence type="ECO:0000313" key="3">
    <source>
        <dbReference type="Proteomes" id="UP001633002"/>
    </source>
</evidence>
<feature type="region of interest" description="Disordered" evidence="1">
    <location>
        <begin position="221"/>
        <end position="241"/>
    </location>
</feature>
<evidence type="ECO:0000313" key="2">
    <source>
        <dbReference type="EMBL" id="KAL3686532.1"/>
    </source>
</evidence>
<keyword evidence="3" id="KW-1185">Reference proteome</keyword>
<proteinExistence type="predicted"/>
<gene>
    <name evidence="2" type="ORF">R1sor_009106</name>
</gene>
<feature type="region of interest" description="Disordered" evidence="1">
    <location>
        <begin position="535"/>
        <end position="559"/>
    </location>
</feature>
<sequence length="636" mass="72367">MNNEEVFVEEASRSDCQVSRILVKDNEHWTDKRCLMELFWDVRQEMVDDHISTSQIVRVGLAVTDVKCSLTAKDVYFRLNRFEERLKIEKTKRKADGTGPSNPKKAGTADVDVVEQFKSIVTQTMGRKSHKEVIALVCCSDETFAPFEKFVKKWELGKIPDVHELCLAMRRSARALLSDASLSERYREVYDNWDELAAEYPFPPKWLDCMIKWVPDKAEKEMPADEASSSDLEDEDGTRRMRKTKKKSYFIEPLPSQVVTAVHRVYQAKRGEATPERLEPIHVLHVKDISKYQLTLDEKLDCQLVFLDLTHPHMVTWEKQEFSSFLSIIRDLTVAKHFIVVAVMEFGQTPVDFTNALKEMKDARFSFEYGCYEGPRVHRRSTMSYPCWQLMYVFVSLDAEEYKPDLVDDRSKRSFLIEYEPDSWLHETEEAEGDDADNIKFRIPLYFACSTIELEFITKYAKALLLHSERVKQWFTRYSSSKGHGSSRQILAGAEGEQRAHAAGAHMGVVVVDEALMGDALARLGTTLPQIQFEQESDGEDHKSAEQAPGCPPPSLAQESVPITDQETAVQANASGPPDQSVENVEIQPVADIEKPHAEGNIDGEILVPKELSLDALRLAQNHKPGDQEAGQREVV</sequence>
<accession>A0ABD3H7N4</accession>
<name>A0ABD3H7N4_9MARC</name>
<organism evidence="2 3">
    <name type="scientific">Riccia sorocarpa</name>
    <dbReference type="NCBI Taxonomy" id="122646"/>
    <lineage>
        <taxon>Eukaryota</taxon>
        <taxon>Viridiplantae</taxon>
        <taxon>Streptophyta</taxon>
        <taxon>Embryophyta</taxon>
        <taxon>Marchantiophyta</taxon>
        <taxon>Marchantiopsida</taxon>
        <taxon>Marchantiidae</taxon>
        <taxon>Marchantiales</taxon>
        <taxon>Ricciaceae</taxon>
        <taxon>Riccia</taxon>
    </lineage>
</organism>
<dbReference type="EMBL" id="JBJQOH010000005">
    <property type="protein sequence ID" value="KAL3686532.1"/>
    <property type="molecule type" value="Genomic_DNA"/>
</dbReference>
<dbReference type="AlphaFoldDB" id="A0ABD3H7N4"/>